<proteinExistence type="predicted"/>
<organism evidence="2 3">
    <name type="scientific">Geodia barretti</name>
    <name type="common">Barrett's horny sponge</name>
    <dbReference type="NCBI Taxonomy" id="519541"/>
    <lineage>
        <taxon>Eukaryota</taxon>
        <taxon>Metazoa</taxon>
        <taxon>Porifera</taxon>
        <taxon>Demospongiae</taxon>
        <taxon>Heteroscleromorpha</taxon>
        <taxon>Tetractinellida</taxon>
        <taxon>Astrophorina</taxon>
        <taxon>Geodiidae</taxon>
        <taxon>Geodia</taxon>
    </lineage>
</organism>
<sequence>TSSSFTGRTITGLEPGNSYTITVTASNGAGSGPVSNTVTAMTEEAAPSGAPGPITQYSHTKHANTVQWGECLVP</sequence>
<keyword evidence="3" id="KW-1185">Reference proteome</keyword>
<comment type="caution">
    <text evidence="2">The sequence shown here is derived from an EMBL/GenBank/DDBJ whole genome shotgun (WGS) entry which is preliminary data.</text>
</comment>
<dbReference type="InterPro" id="IPR013783">
    <property type="entry name" value="Ig-like_fold"/>
</dbReference>
<dbReference type="Pfam" id="PF00041">
    <property type="entry name" value="fn3"/>
    <property type="match status" value="1"/>
</dbReference>
<protein>
    <recommendedName>
        <fullName evidence="1">Fibronectin type-III domain-containing protein</fullName>
    </recommendedName>
</protein>
<dbReference type="SUPFAM" id="SSF49265">
    <property type="entry name" value="Fibronectin type III"/>
    <property type="match status" value="1"/>
</dbReference>
<feature type="non-terminal residue" evidence="2">
    <location>
        <position position="74"/>
    </location>
</feature>
<dbReference type="Gene3D" id="2.60.40.10">
    <property type="entry name" value="Immunoglobulins"/>
    <property type="match status" value="1"/>
</dbReference>
<evidence type="ECO:0000313" key="3">
    <source>
        <dbReference type="Proteomes" id="UP001174909"/>
    </source>
</evidence>
<reference evidence="2" key="1">
    <citation type="submission" date="2023-03" db="EMBL/GenBank/DDBJ databases">
        <authorList>
            <person name="Steffen K."/>
            <person name="Cardenas P."/>
        </authorList>
    </citation>
    <scope>NUCLEOTIDE SEQUENCE</scope>
</reference>
<accession>A0AA35TE97</accession>
<dbReference type="EMBL" id="CASHTH010003586">
    <property type="protein sequence ID" value="CAI8046730.1"/>
    <property type="molecule type" value="Genomic_DNA"/>
</dbReference>
<name>A0AA35TE97_GEOBA</name>
<dbReference type="Proteomes" id="UP001174909">
    <property type="component" value="Unassembled WGS sequence"/>
</dbReference>
<dbReference type="InterPro" id="IPR036116">
    <property type="entry name" value="FN3_sf"/>
</dbReference>
<dbReference type="AlphaFoldDB" id="A0AA35TE97"/>
<dbReference type="CDD" id="cd00063">
    <property type="entry name" value="FN3"/>
    <property type="match status" value="1"/>
</dbReference>
<evidence type="ECO:0000259" key="1">
    <source>
        <dbReference type="PROSITE" id="PS50853"/>
    </source>
</evidence>
<gene>
    <name evidence="2" type="ORF">GBAR_LOCUS25837</name>
</gene>
<dbReference type="InterPro" id="IPR003961">
    <property type="entry name" value="FN3_dom"/>
</dbReference>
<feature type="domain" description="Fibronectin type-III" evidence="1">
    <location>
        <begin position="1"/>
        <end position="45"/>
    </location>
</feature>
<evidence type="ECO:0000313" key="2">
    <source>
        <dbReference type="EMBL" id="CAI8046730.1"/>
    </source>
</evidence>
<dbReference type="PROSITE" id="PS50853">
    <property type="entry name" value="FN3"/>
    <property type="match status" value="1"/>
</dbReference>